<gene>
    <name evidence="1" type="ORF">bsdtb5_16080</name>
</gene>
<evidence type="ECO:0000313" key="1">
    <source>
        <dbReference type="EMBL" id="BCN30313.1"/>
    </source>
</evidence>
<dbReference type="AlphaFoldDB" id="A0A7R7EK92"/>
<accession>A0A7R7EK92</accession>
<reference evidence="1 2" key="1">
    <citation type="submission" date="2020-11" db="EMBL/GenBank/DDBJ databases">
        <title>Draft genome sequencing of a Lachnospiraceae strain isolated from anoxic soil subjected to BSD treatment.</title>
        <authorList>
            <person name="Uek A."/>
            <person name="Tonouchi A."/>
        </authorList>
    </citation>
    <scope>NUCLEOTIDE SEQUENCE [LARGE SCALE GENOMIC DNA]</scope>
    <source>
        <strain evidence="1 2">TB5</strain>
    </source>
</reference>
<proteinExistence type="predicted"/>
<keyword evidence="2" id="KW-1185">Reference proteome</keyword>
<organism evidence="1 2">
    <name type="scientific">Anaeromicropila herbilytica</name>
    <dbReference type="NCBI Taxonomy" id="2785025"/>
    <lineage>
        <taxon>Bacteria</taxon>
        <taxon>Bacillati</taxon>
        <taxon>Bacillota</taxon>
        <taxon>Clostridia</taxon>
        <taxon>Lachnospirales</taxon>
        <taxon>Lachnospiraceae</taxon>
        <taxon>Anaeromicropila</taxon>
    </lineage>
</organism>
<dbReference type="EMBL" id="AP024169">
    <property type="protein sequence ID" value="BCN30313.1"/>
    <property type="molecule type" value="Genomic_DNA"/>
</dbReference>
<dbReference type="Proteomes" id="UP000595897">
    <property type="component" value="Chromosome"/>
</dbReference>
<dbReference type="KEGG" id="ahb:bsdtb5_16080"/>
<evidence type="ECO:0000313" key="2">
    <source>
        <dbReference type="Proteomes" id="UP000595897"/>
    </source>
</evidence>
<dbReference type="RefSeq" id="WP_271715543.1">
    <property type="nucleotide sequence ID" value="NZ_AP024169.1"/>
</dbReference>
<name>A0A7R7EK92_9FIRM</name>
<sequence length="93" mass="10797">MNKSKNTSRNSDIGVLASFNGLGTINPFRVCINDIEYNVKEILYKKDNHYAAMQSISFVCRLDDDQVKEIIYFVTTHCWKCRDIILDSNHINH</sequence>
<protein>
    <submittedName>
        <fullName evidence="1">Uncharacterized protein</fullName>
    </submittedName>
</protein>